<evidence type="ECO:0000313" key="1">
    <source>
        <dbReference type="EMBL" id="GBF56422.1"/>
    </source>
</evidence>
<accession>A0A2P2E5U5</accession>
<dbReference type="Proteomes" id="UP000245086">
    <property type="component" value="Unassembled WGS sequence"/>
</dbReference>
<comment type="caution">
    <text evidence="1">The sequence shown here is derived from an EMBL/GenBank/DDBJ whole genome shotgun (WGS) entry which is preliminary data.</text>
</comment>
<reference evidence="1 2" key="1">
    <citation type="journal article" date="2018" name="Genome Announc.">
        <title>Draft Genome Sequence of "Candidatus Phycosocius bacilliformis," an Alphaproteobacterial Ectosymbiont of the Hydrocarbon-Producing Green Alga Botryococcus braunii.</title>
        <authorList>
            <person name="Tanabe Y."/>
            <person name="Yamaguchi H."/>
            <person name="Watanabe M.M."/>
        </authorList>
    </citation>
    <scope>NUCLEOTIDE SEQUENCE [LARGE SCALE GENOMIC DNA]</scope>
    <source>
        <strain evidence="1 2">BOTRYCO-2</strain>
    </source>
</reference>
<dbReference type="EMBL" id="BFBR01000001">
    <property type="protein sequence ID" value="GBF56422.1"/>
    <property type="molecule type" value="Genomic_DNA"/>
</dbReference>
<sequence length="158" mass="16747">MKSMPRGDKPVKRARAGEGYAIVKDRVHRVKDKAVAAYVATHVLGREILDQGNVGDAAPAFVVTACGDKFCRAHEREKPAGWRCSVEGAGFSCLCGHAKGDTITMVQAALGVGFFEALQELDRALPGRAVRTDRTASGDLFGATAPSEMAMRGKAGRS</sequence>
<protein>
    <submittedName>
        <fullName evidence="1">Uncharacterized protein</fullName>
    </submittedName>
</protein>
<evidence type="ECO:0000313" key="2">
    <source>
        <dbReference type="Proteomes" id="UP000245086"/>
    </source>
</evidence>
<gene>
    <name evidence="1" type="ORF">PbB2_00078</name>
</gene>
<dbReference type="RefSeq" id="WP_108983315.1">
    <property type="nucleotide sequence ID" value="NZ_BFBR01000001.1"/>
</dbReference>
<dbReference type="AlphaFoldDB" id="A0A2P2E5U5"/>
<name>A0A2P2E5U5_9PROT</name>
<proteinExistence type="predicted"/>
<keyword evidence="2" id="KW-1185">Reference proteome</keyword>
<organism evidence="1 2">
    <name type="scientific">Candidatus Phycosocius bacilliformis</name>
    <dbReference type="NCBI Taxonomy" id="1445552"/>
    <lineage>
        <taxon>Bacteria</taxon>
        <taxon>Pseudomonadati</taxon>
        <taxon>Pseudomonadota</taxon>
        <taxon>Alphaproteobacteria</taxon>
        <taxon>Caulobacterales</taxon>
        <taxon>Caulobacterales incertae sedis</taxon>
        <taxon>Candidatus Phycosocius</taxon>
    </lineage>
</organism>